<evidence type="ECO:0000256" key="2">
    <source>
        <dbReference type="ARBA" id="ARBA00022527"/>
    </source>
</evidence>
<dbReference type="PROSITE" id="PS00108">
    <property type="entry name" value="PROTEIN_KINASE_ST"/>
    <property type="match status" value="1"/>
</dbReference>
<keyword evidence="6" id="KW-0067">ATP-binding</keyword>
<dbReference type="PROSITE" id="PS50011">
    <property type="entry name" value="PROTEIN_KINASE_DOM"/>
    <property type="match status" value="1"/>
</dbReference>
<dbReference type="AlphaFoldDB" id="A0A6P6XP42"/>
<dbReference type="InterPro" id="IPR011009">
    <property type="entry name" value="Kinase-like_dom_sf"/>
</dbReference>
<dbReference type="InterPro" id="IPR008271">
    <property type="entry name" value="Ser/Thr_kinase_AS"/>
</dbReference>
<keyword evidence="4" id="KW-0547">Nucleotide-binding</keyword>
<dbReference type="KEGG" id="dpte:113788386"/>
<name>A0A6P6XP42_DERPT</name>
<dbReference type="InterPro" id="IPR000719">
    <property type="entry name" value="Prot_kinase_dom"/>
</dbReference>
<dbReference type="RefSeq" id="XP_027193649.1">
    <property type="nucleotide sequence ID" value="XM_027337848.1"/>
</dbReference>
<keyword evidence="8" id="KW-1185">Reference proteome</keyword>
<evidence type="ECO:0000256" key="4">
    <source>
        <dbReference type="ARBA" id="ARBA00022741"/>
    </source>
</evidence>
<dbReference type="InterPro" id="IPR050205">
    <property type="entry name" value="CDPK_Ser/Thr_kinases"/>
</dbReference>
<dbReference type="PANTHER" id="PTHR24349">
    <property type="entry name" value="SERINE/THREONINE-PROTEIN KINASE"/>
    <property type="match status" value="1"/>
</dbReference>
<keyword evidence="2" id="KW-0723">Serine/threonine-protein kinase</keyword>
<evidence type="ECO:0000256" key="1">
    <source>
        <dbReference type="ARBA" id="ARBA00006692"/>
    </source>
</evidence>
<evidence type="ECO:0000256" key="5">
    <source>
        <dbReference type="ARBA" id="ARBA00022777"/>
    </source>
</evidence>
<reference evidence="9" key="1">
    <citation type="submission" date="2025-08" db="UniProtKB">
        <authorList>
            <consortium name="RefSeq"/>
        </authorList>
    </citation>
    <scope>IDENTIFICATION</scope>
    <source>
        <strain evidence="9">Airmid</strain>
    </source>
</reference>
<dbReference type="Gene3D" id="3.30.200.20">
    <property type="entry name" value="Phosphorylase Kinase, domain 1"/>
    <property type="match status" value="1"/>
</dbReference>
<dbReference type="OMA" id="HETFEDH"/>
<dbReference type="GO" id="GO:0005524">
    <property type="term" value="F:ATP binding"/>
    <property type="evidence" value="ECO:0007669"/>
    <property type="project" value="UniProtKB-KW"/>
</dbReference>
<accession>A0A6P6XP42</accession>
<evidence type="ECO:0000313" key="9">
    <source>
        <dbReference type="RefSeq" id="XP_027193649.1"/>
    </source>
</evidence>
<gene>
    <name evidence="9" type="primary">LOC113788386</name>
</gene>
<evidence type="ECO:0000256" key="6">
    <source>
        <dbReference type="ARBA" id="ARBA00022840"/>
    </source>
</evidence>
<evidence type="ECO:0000313" key="8">
    <source>
        <dbReference type="Proteomes" id="UP000515146"/>
    </source>
</evidence>
<dbReference type="SUPFAM" id="SSF56112">
    <property type="entry name" value="Protein kinase-like (PK-like)"/>
    <property type="match status" value="1"/>
</dbReference>
<dbReference type="InParanoid" id="A0A6P6XP42"/>
<evidence type="ECO:0000259" key="7">
    <source>
        <dbReference type="PROSITE" id="PS50011"/>
    </source>
</evidence>
<keyword evidence="3" id="KW-0808">Transferase</keyword>
<protein>
    <submittedName>
        <fullName evidence="9">Calcium-dependent protein kinase 1-like</fullName>
    </submittedName>
</protein>
<sequence>MKMLKHPNILRIHDIYEDLNNIYLILDYCSGGELYQRLNNVQKRGMVFSETRVRLLMRQILSALAYMHANNILHKDLKPENIMFVDSSIRDHLVIIDFGLSEIFEKSQTISHHAGGTVLYMAPEVFSRKLSFKSDVWSAGCIMFLLLTGYLPFSGRTITEVNEAVNNSNPKYQTRCTHCK</sequence>
<comment type="similarity">
    <text evidence="1">Belongs to the protein kinase superfamily. CAMK Ser/Thr protein kinase family.</text>
</comment>
<dbReference type="GO" id="GO:0004674">
    <property type="term" value="F:protein serine/threonine kinase activity"/>
    <property type="evidence" value="ECO:0007669"/>
    <property type="project" value="UniProtKB-KW"/>
</dbReference>
<dbReference type="Gene3D" id="1.10.510.10">
    <property type="entry name" value="Transferase(Phosphotransferase) domain 1"/>
    <property type="match status" value="1"/>
</dbReference>
<keyword evidence="5" id="KW-0418">Kinase</keyword>
<dbReference type="Pfam" id="PF00069">
    <property type="entry name" value="Pkinase"/>
    <property type="match status" value="1"/>
</dbReference>
<proteinExistence type="inferred from homology"/>
<dbReference type="OrthoDB" id="346907at2759"/>
<feature type="domain" description="Protein kinase" evidence="7">
    <location>
        <begin position="1"/>
        <end position="180"/>
    </location>
</feature>
<organism evidence="8 9">
    <name type="scientific">Dermatophagoides pteronyssinus</name>
    <name type="common">European house dust mite</name>
    <dbReference type="NCBI Taxonomy" id="6956"/>
    <lineage>
        <taxon>Eukaryota</taxon>
        <taxon>Metazoa</taxon>
        <taxon>Ecdysozoa</taxon>
        <taxon>Arthropoda</taxon>
        <taxon>Chelicerata</taxon>
        <taxon>Arachnida</taxon>
        <taxon>Acari</taxon>
        <taxon>Acariformes</taxon>
        <taxon>Sarcoptiformes</taxon>
        <taxon>Astigmata</taxon>
        <taxon>Psoroptidia</taxon>
        <taxon>Analgoidea</taxon>
        <taxon>Pyroglyphidae</taxon>
        <taxon>Dermatophagoidinae</taxon>
        <taxon>Dermatophagoides</taxon>
    </lineage>
</organism>
<dbReference type="Proteomes" id="UP000515146">
    <property type="component" value="Unplaced"/>
</dbReference>
<evidence type="ECO:0000256" key="3">
    <source>
        <dbReference type="ARBA" id="ARBA00022679"/>
    </source>
</evidence>
<dbReference type="SMART" id="SM00220">
    <property type="entry name" value="S_TKc"/>
    <property type="match status" value="1"/>
</dbReference>